<evidence type="ECO:0000256" key="2">
    <source>
        <dbReference type="ARBA" id="ARBA00022679"/>
    </source>
</evidence>
<dbReference type="Proteomes" id="UP001515480">
    <property type="component" value="Unassembled WGS sequence"/>
</dbReference>
<evidence type="ECO:0000256" key="1">
    <source>
        <dbReference type="ARBA" id="ARBA00010118"/>
    </source>
</evidence>
<reference evidence="4 5" key="1">
    <citation type="journal article" date="2024" name="Science">
        <title>Giant polyketide synthase enzymes in the biosynthesis of giant marine polyether toxins.</title>
        <authorList>
            <person name="Fallon T.R."/>
            <person name="Shende V.V."/>
            <person name="Wierzbicki I.H."/>
            <person name="Pendleton A.L."/>
            <person name="Watervoot N.F."/>
            <person name="Auber R.P."/>
            <person name="Gonzalez D.J."/>
            <person name="Wisecaver J.H."/>
            <person name="Moore B.S."/>
        </authorList>
    </citation>
    <scope>NUCLEOTIDE SEQUENCE [LARGE SCALE GENOMIC DNA]</scope>
    <source>
        <strain evidence="4 5">12B1</strain>
    </source>
</reference>
<dbReference type="AlphaFoldDB" id="A0AB34J3T0"/>
<comment type="similarity">
    <text evidence="1">Belongs to the glycosyltransferase 90 family.</text>
</comment>
<keyword evidence="5" id="KW-1185">Reference proteome</keyword>
<protein>
    <recommendedName>
        <fullName evidence="3">Glycosyl transferase CAP10 domain-containing protein</fullName>
    </recommendedName>
</protein>
<evidence type="ECO:0000259" key="3">
    <source>
        <dbReference type="SMART" id="SM00672"/>
    </source>
</evidence>
<dbReference type="SMART" id="SM00672">
    <property type="entry name" value="CAP10"/>
    <property type="match status" value="1"/>
</dbReference>
<dbReference type="EMBL" id="JBGBPQ010000013">
    <property type="protein sequence ID" value="KAL1512338.1"/>
    <property type="molecule type" value="Genomic_DNA"/>
</dbReference>
<comment type="caution">
    <text evidence="4">The sequence shown here is derived from an EMBL/GenBank/DDBJ whole genome shotgun (WGS) entry which is preliminary data.</text>
</comment>
<name>A0AB34J3T0_PRYPA</name>
<dbReference type="Pfam" id="PF05686">
    <property type="entry name" value="Glyco_transf_90"/>
    <property type="match status" value="1"/>
</dbReference>
<dbReference type="GO" id="GO:0016740">
    <property type="term" value="F:transferase activity"/>
    <property type="evidence" value="ECO:0007669"/>
    <property type="project" value="UniProtKB-KW"/>
</dbReference>
<evidence type="ECO:0000313" key="4">
    <source>
        <dbReference type="EMBL" id="KAL1512338.1"/>
    </source>
</evidence>
<accession>A0AB34J3T0</accession>
<feature type="domain" description="Glycosyl transferase CAP10" evidence="3">
    <location>
        <begin position="354"/>
        <end position="570"/>
    </location>
</feature>
<organism evidence="4 5">
    <name type="scientific">Prymnesium parvum</name>
    <name type="common">Toxic golden alga</name>
    <dbReference type="NCBI Taxonomy" id="97485"/>
    <lineage>
        <taxon>Eukaryota</taxon>
        <taxon>Haptista</taxon>
        <taxon>Haptophyta</taxon>
        <taxon>Prymnesiophyceae</taxon>
        <taxon>Prymnesiales</taxon>
        <taxon>Prymnesiaceae</taxon>
        <taxon>Prymnesium</taxon>
    </lineage>
</organism>
<dbReference type="InterPro" id="IPR006598">
    <property type="entry name" value="CAP10"/>
</dbReference>
<dbReference type="PANTHER" id="PTHR12203:SF35">
    <property type="entry name" value="PROTEIN O-GLUCOSYLTRANSFERASE 1"/>
    <property type="match status" value="1"/>
</dbReference>
<sequence length="685" mass="76112">MGALPCDALSETPFCAAWPRQALADSVDAETAQQIRAAVARTLAPFSRGVSSAQLSLLMRRPCMQRLCLHVHLREGELLVVPPADMSACRKRASVAATLDCVHTPGYLEGTWRDPPMCRASPLPPPSEMCGEAWRRRQPGVSVPGWWYAPAYPHVTEWHFAAGLNLSDCKSAGAAVAGDHNYVFSRLRMAAMLRLLWRAYRRLYRLGRLPHAVELLLCANETPVNFGEWCAAGAQPVWSGTSNEATPLIGAPQWVARPDRDMDLSQWEPESATPRSWDFVFDSSKANGPPPAAPPARPHAKAAARAAHGGGGGAEVACVPKQPHDARVRQCVGFCRNETRAHCGWCKCAACGWCEAWLWQHKAPVAVFRGAMHRLNVYSARWRERGPARTAVTAENWREVGRTALVAAKARAAELFNINLTPSGVHGHSDQLQARMRVPNHTWALLDEPVMLSFAEQVSRFKYTINVEGHGGWADRLYKLLLSPQLVLMQDVPARLWYEAPLRPWVHYVPVDSALSNLSEAVWWAREHDEQAQRMVKESNRLMQRWLTPAAIFRYEEELLLGYAQLFTQRGDGTRHPRAIRYTCEPTAATVTCESKARPGHETTLRSSSCHFEATVDGRRVRAGSLFEAALVQGLVPEDTQRNPHSASVLQAILTPNGHREPLDVAVVQKLAKERDFEVSNARVD</sequence>
<proteinExistence type="inferred from homology"/>
<gene>
    <name evidence="4" type="ORF">AB1Y20_005600</name>
</gene>
<dbReference type="PANTHER" id="PTHR12203">
    <property type="entry name" value="KDEL LYS-ASP-GLU-LEU CONTAINING - RELATED"/>
    <property type="match status" value="1"/>
</dbReference>
<evidence type="ECO:0000313" key="5">
    <source>
        <dbReference type="Proteomes" id="UP001515480"/>
    </source>
</evidence>
<keyword evidence="2" id="KW-0808">Transferase</keyword>
<dbReference type="InterPro" id="IPR051091">
    <property type="entry name" value="O-Glucosyltr/Glycosyltrsf_90"/>
</dbReference>